<protein>
    <recommendedName>
        <fullName evidence="1">Sliding clamp C-terminal domain-containing protein</fullName>
    </recommendedName>
</protein>
<dbReference type="Proteomes" id="UP000225821">
    <property type="component" value="Segment"/>
</dbReference>
<proteinExistence type="predicted"/>
<keyword evidence="3" id="KW-1185">Reference proteome</keyword>
<dbReference type="GO" id="GO:0039693">
    <property type="term" value="P:viral DNA genome replication"/>
    <property type="evidence" value="ECO:0007669"/>
    <property type="project" value="InterPro"/>
</dbReference>
<dbReference type="EMBL" id="KU873925">
    <property type="protein sequence ID" value="AND75051.1"/>
    <property type="molecule type" value="Genomic_DNA"/>
</dbReference>
<evidence type="ECO:0000313" key="2">
    <source>
        <dbReference type="EMBL" id="AND75051.1"/>
    </source>
</evidence>
<dbReference type="InterPro" id="IPR015200">
    <property type="entry name" value="Sliding_clamp_C"/>
</dbReference>
<dbReference type="OrthoDB" id="7567at10239"/>
<sequence length="237" mass="26011">MSNTNEVRLSKETIDILKGVYAINQTLKIVGGKAEIRSVNDVKTIAMQTPIAETLPRTFCIYDVREFIGVVGIINNPVLDFSNEKFVLIKSEDGSQKLKYVDGAENLINSYFEKDFKLPSEDLVVEVKAQQLKAVMNAATTLKLDWIGFKSDGEGKVVLTAFDRNNGSGNDTNGFSIEVGDTTDTFDMFYKTDNLAVLDGDCKFTISARKVSQVINGGKTFFMALSADSTGTFAPKP</sequence>
<name>A0A1S5R3Q9_9CAUD</name>
<accession>A0A1S5R3Q9</accession>
<dbReference type="InterPro" id="IPR046938">
    <property type="entry name" value="DNA_clamp_sf"/>
</dbReference>
<dbReference type="Pfam" id="PF09116">
    <property type="entry name" value="gp45-slide_C"/>
    <property type="match status" value="1"/>
</dbReference>
<reference evidence="2 3" key="1">
    <citation type="submission" date="2016-03" db="EMBL/GenBank/DDBJ databases">
        <title>Characterisation of pf16 and phiPMW: Two novel phages infecting Pseudomonas putida PpG1.</title>
        <authorList>
            <person name="Magill D.J."/>
            <person name="Krylov V.N."/>
            <person name="Shaburova O.V."/>
            <person name="Allen C.C.R."/>
            <person name="McGrath J.W."/>
            <person name="Quinn J.P."/>
            <person name="Kulakov L.A."/>
        </authorList>
    </citation>
    <scope>NUCLEOTIDE SEQUENCE [LARGE SCALE GENOMIC DNA]</scope>
</reference>
<organism evidence="2 3">
    <name type="scientific">Pseudomonas phage pf16</name>
    <dbReference type="NCBI Taxonomy" id="1815630"/>
    <lineage>
        <taxon>Viruses</taxon>
        <taxon>Duplodnaviria</taxon>
        <taxon>Heunggongvirae</taxon>
        <taxon>Uroviricota</taxon>
        <taxon>Caudoviricetes</taxon>
        <taxon>Chakrabartyvirus</taxon>
        <taxon>Chakrabartyvirus pf16</taxon>
    </lineage>
</organism>
<dbReference type="Gene3D" id="3.70.10.10">
    <property type="match status" value="1"/>
</dbReference>
<feature type="domain" description="Sliding clamp C-terminal" evidence="1">
    <location>
        <begin position="124"/>
        <end position="216"/>
    </location>
</feature>
<evidence type="ECO:0000313" key="3">
    <source>
        <dbReference type="Proteomes" id="UP000225821"/>
    </source>
</evidence>
<gene>
    <name evidence="2" type="ORF">pf16_128</name>
</gene>
<dbReference type="SUPFAM" id="SSF55979">
    <property type="entry name" value="DNA clamp"/>
    <property type="match status" value="2"/>
</dbReference>
<evidence type="ECO:0000259" key="1">
    <source>
        <dbReference type="Pfam" id="PF09116"/>
    </source>
</evidence>